<feature type="transmembrane region" description="Helical" evidence="7">
    <location>
        <begin position="228"/>
        <end position="249"/>
    </location>
</feature>
<feature type="transmembrane region" description="Helical" evidence="7">
    <location>
        <begin position="127"/>
        <end position="149"/>
    </location>
</feature>
<comment type="subcellular location">
    <subcellularLocation>
        <location evidence="1">Membrane</location>
        <topology evidence="1">Multi-pass membrane protein</topology>
    </subcellularLocation>
</comment>
<dbReference type="Proteomes" id="UP000028631">
    <property type="component" value="Unassembled WGS sequence"/>
</dbReference>
<keyword evidence="4 7" id="KW-0812">Transmembrane</keyword>
<dbReference type="PANTHER" id="PTHR36838">
    <property type="entry name" value="AUXIN EFFLUX CARRIER FAMILY PROTEIN"/>
    <property type="match status" value="1"/>
</dbReference>
<feature type="transmembrane region" description="Helical" evidence="7">
    <location>
        <begin position="255"/>
        <end position="275"/>
    </location>
</feature>
<name>A0A085VH37_PSESX</name>
<dbReference type="EMBL" id="JPQU01000041">
    <property type="protein sequence ID" value="KFE54750.1"/>
    <property type="molecule type" value="Genomic_DNA"/>
</dbReference>
<keyword evidence="2" id="KW-0813">Transport</keyword>
<reference evidence="8 9" key="1">
    <citation type="submission" date="2014-07" db="EMBL/GenBank/DDBJ databases">
        <title>Draft Genome Sequences of Environmental Pseudomonas syringae strains.</title>
        <authorList>
            <person name="Baltrus D.A."/>
            <person name="Berge O."/>
            <person name="Morris C."/>
        </authorList>
    </citation>
    <scope>NUCLEOTIDE SEQUENCE [LARGE SCALE GENOMIC DNA]</scope>
    <source>
        <strain evidence="8 9">GAW0119</strain>
    </source>
</reference>
<dbReference type="InterPro" id="IPR004776">
    <property type="entry name" value="Mem_transp_PIN-like"/>
</dbReference>
<dbReference type="GO" id="GO:0016020">
    <property type="term" value="C:membrane"/>
    <property type="evidence" value="ECO:0007669"/>
    <property type="project" value="UniProtKB-SubCell"/>
</dbReference>
<dbReference type="GO" id="GO:0055085">
    <property type="term" value="P:transmembrane transport"/>
    <property type="evidence" value="ECO:0007669"/>
    <property type="project" value="InterPro"/>
</dbReference>
<dbReference type="OrthoDB" id="9810457at2"/>
<feature type="transmembrane region" description="Helical" evidence="7">
    <location>
        <begin position="161"/>
        <end position="183"/>
    </location>
</feature>
<proteinExistence type="predicted"/>
<keyword evidence="5 7" id="KW-1133">Transmembrane helix</keyword>
<evidence type="ECO:0000256" key="1">
    <source>
        <dbReference type="ARBA" id="ARBA00004141"/>
    </source>
</evidence>
<dbReference type="Pfam" id="PF03547">
    <property type="entry name" value="Mem_trans"/>
    <property type="match status" value="1"/>
</dbReference>
<gene>
    <name evidence="8" type="ORF">IV01_14930</name>
</gene>
<organism evidence="8 9">
    <name type="scientific">Pseudomonas syringae</name>
    <dbReference type="NCBI Taxonomy" id="317"/>
    <lineage>
        <taxon>Bacteria</taxon>
        <taxon>Pseudomonadati</taxon>
        <taxon>Pseudomonadota</taxon>
        <taxon>Gammaproteobacteria</taxon>
        <taxon>Pseudomonadales</taxon>
        <taxon>Pseudomonadaceae</taxon>
        <taxon>Pseudomonas</taxon>
    </lineage>
</organism>
<evidence type="ECO:0000256" key="3">
    <source>
        <dbReference type="ARBA" id="ARBA00022475"/>
    </source>
</evidence>
<sequence length="311" mass="33199">MFSVLNVLLPIFALILLGFICRRTHRLGPNAASEINRMVVWLCLPALLFSVTATSTWEQIWHPGFVIAFTLSTLAVFAVTLLLRWKKGTNLADASIDALGGSYANTGYIGIPLCVMVLGQGGLEPALIASLLVVCVLFALALVCVEIGLQTERQPHRIALKVFLALAKNPMVVSPILGALWASSGAPLPAALDKLLSLLGAATSPCALIALGLFLAEKQQGPRHGTSLLVLIKLILHPLLTWVLVFHVFDVPLLWANAALLLSALPTGTGPFMLAEYYKREASLVSSTILISTLGSLITLSICLYLISGQS</sequence>
<comment type="caution">
    <text evidence="8">The sequence shown here is derived from an EMBL/GenBank/DDBJ whole genome shotgun (WGS) entry which is preliminary data.</text>
</comment>
<feature type="transmembrane region" description="Helical" evidence="7">
    <location>
        <begin position="60"/>
        <end position="83"/>
    </location>
</feature>
<feature type="transmembrane region" description="Helical" evidence="7">
    <location>
        <begin position="287"/>
        <end position="307"/>
    </location>
</feature>
<feature type="transmembrane region" description="Helical" evidence="7">
    <location>
        <begin position="195"/>
        <end position="216"/>
    </location>
</feature>
<evidence type="ECO:0000256" key="4">
    <source>
        <dbReference type="ARBA" id="ARBA00022692"/>
    </source>
</evidence>
<evidence type="ECO:0000256" key="6">
    <source>
        <dbReference type="ARBA" id="ARBA00023136"/>
    </source>
</evidence>
<keyword evidence="3" id="KW-1003">Cell membrane</keyword>
<evidence type="ECO:0000256" key="7">
    <source>
        <dbReference type="SAM" id="Phobius"/>
    </source>
</evidence>
<dbReference type="PANTHER" id="PTHR36838:SF3">
    <property type="entry name" value="TRANSPORTER AUXIN EFFLUX CARRIER EC FAMILY"/>
    <property type="match status" value="1"/>
</dbReference>
<accession>A0A085VH37</accession>
<feature type="transmembrane region" description="Helical" evidence="7">
    <location>
        <begin position="103"/>
        <end position="121"/>
    </location>
</feature>
<dbReference type="PATRIC" id="fig|317.175.peg.3107"/>
<keyword evidence="6 7" id="KW-0472">Membrane</keyword>
<dbReference type="AlphaFoldDB" id="A0A085VH37"/>
<feature type="transmembrane region" description="Helical" evidence="7">
    <location>
        <begin position="35"/>
        <end position="54"/>
    </location>
</feature>
<dbReference type="RefSeq" id="WP_032629341.1">
    <property type="nucleotide sequence ID" value="NZ_JPQU01000041.1"/>
</dbReference>
<evidence type="ECO:0000313" key="9">
    <source>
        <dbReference type="Proteomes" id="UP000028631"/>
    </source>
</evidence>
<evidence type="ECO:0000256" key="5">
    <source>
        <dbReference type="ARBA" id="ARBA00022989"/>
    </source>
</evidence>
<protein>
    <submittedName>
        <fullName evidence="8">Transporter</fullName>
    </submittedName>
</protein>
<feature type="transmembrane region" description="Helical" evidence="7">
    <location>
        <begin position="6"/>
        <end position="23"/>
    </location>
</feature>
<evidence type="ECO:0000256" key="2">
    <source>
        <dbReference type="ARBA" id="ARBA00022448"/>
    </source>
</evidence>
<keyword evidence="9" id="KW-1185">Reference proteome</keyword>
<evidence type="ECO:0000313" key="8">
    <source>
        <dbReference type="EMBL" id="KFE54750.1"/>
    </source>
</evidence>